<dbReference type="GO" id="GO:0042795">
    <property type="term" value="P:snRNA transcription by RNA polymerase II"/>
    <property type="evidence" value="ECO:0000318"/>
    <property type="project" value="GO_Central"/>
</dbReference>
<dbReference type="Proteomes" id="UP000036987">
    <property type="component" value="Unassembled WGS sequence"/>
</dbReference>
<sequence>MDLSPFKKDIDDLIDEFAQKRLLKFADMKRVWLSRKFSFIYEGRPNKKNTSIFMQGLYAHCIGHLVSTGSLSQKLGGLYCLYCLYEIQPFKPFFKIYMSVGEMKRLKDLVIDAKQNGVEVAAALVKLMLEKNSFLFGSVNIADDSAAKSVEEITKTNEERVQSAQEKLFADSRINHYLHMDLGAELDLENYKKMSTDYAQHKKLAIQEAGKTVDMSDLKQIAEDDHHAIKNLDDIVEQWDARKNLFYIKTGISRNEVISSEDFDKELELMLFGAEGEGSEQ</sequence>
<organism evidence="1 2">
    <name type="scientific">Zostera marina</name>
    <name type="common">Eelgrass</name>
    <dbReference type="NCBI Taxonomy" id="29655"/>
    <lineage>
        <taxon>Eukaryota</taxon>
        <taxon>Viridiplantae</taxon>
        <taxon>Streptophyta</taxon>
        <taxon>Embryophyta</taxon>
        <taxon>Tracheophyta</taxon>
        <taxon>Spermatophyta</taxon>
        <taxon>Magnoliopsida</taxon>
        <taxon>Liliopsida</taxon>
        <taxon>Zosteraceae</taxon>
        <taxon>Zostera</taxon>
    </lineage>
</organism>
<dbReference type="PANTHER" id="PTHR15131:SF3">
    <property type="entry name" value="SNRNA-ACTIVATING PROTEIN COMPLEX SUBUNIT 1"/>
    <property type="match status" value="1"/>
</dbReference>
<evidence type="ECO:0000313" key="2">
    <source>
        <dbReference type="Proteomes" id="UP000036987"/>
    </source>
</evidence>
<dbReference type="GO" id="GO:0043565">
    <property type="term" value="F:sequence-specific DNA binding"/>
    <property type="evidence" value="ECO:0000318"/>
    <property type="project" value="GO_Central"/>
</dbReference>
<dbReference type="Pfam" id="PF09808">
    <property type="entry name" value="SNAPC1"/>
    <property type="match status" value="1"/>
</dbReference>
<dbReference type="GO" id="GO:0019185">
    <property type="term" value="C:snRNA-activating protein complex"/>
    <property type="evidence" value="ECO:0000318"/>
    <property type="project" value="GO_Central"/>
</dbReference>
<protein>
    <submittedName>
        <fullName evidence="1">Small nuclear RNA activating complex (SNAPc), subunit SNAP43protein</fullName>
    </submittedName>
</protein>
<proteinExistence type="predicted"/>
<dbReference type="OMA" id="GRTQKKM"/>
<dbReference type="EMBL" id="LFYR01000448">
    <property type="protein sequence ID" value="KMZ74062.1"/>
    <property type="molecule type" value="Genomic_DNA"/>
</dbReference>
<accession>A0A0K9Q0P5</accession>
<dbReference type="OrthoDB" id="20127at2759"/>
<evidence type="ECO:0000313" key="1">
    <source>
        <dbReference type="EMBL" id="KMZ74062.1"/>
    </source>
</evidence>
<dbReference type="InterPro" id="IPR019188">
    <property type="entry name" value="SNAPC1"/>
</dbReference>
<comment type="caution">
    <text evidence="1">The sequence shown here is derived from an EMBL/GenBank/DDBJ whole genome shotgun (WGS) entry which is preliminary data.</text>
</comment>
<keyword evidence="2" id="KW-1185">Reference proteome</keyword>
<dbReference type="STRING" id="29655.A0A0K9Q0P5"/>
<reference evidence="2" key="1">
    <citation type="journal article" date="2016" name="Nature">
        <title>The genome of the seagrass Zostera marina reveals angiosperm adaptation to the sea.</title>
        <authorList>
            <person name="Olsen J.L."/>
            <person name="Rouze P."/>
            <person name="Verhelst B."/>
            <person name="Lin Y.-C."/>
            <person name="Bayer T."/>
            <person name="Collen J."/>
            <person name="Dattolo E."/>
            <person name="De Paoli E."/>
            <person name="Dittami S."/>
            <person name="Maumus F."/>
            <person name="Michel G."/>
            <person name="Kersting A."/>
            <person name="Lauritano C."/>
            <person name="Lohaus R."/>
            <person name="Toepel M."/>
            <person name="Tonon T."/>
            <person name="Vanneste K."/>
            <person name="Amirebrahimi M."/>
            <person name="Brakel J."/>
            <person name="Bostroem C."/>
            <person name="Chovatia M."/>
            <person name="Grimwood J."/>
            <person name="Jenkins J.W."/>
            <person name="Jueterbock A."/>
            <person name="Mraz A."/>
            <person name="Stam W.T."/>
            <person name="Tice H."/>
            <person name="Bornberg-Bauer E."/>
            <person name="Green P.J."/>
            <person name="Pearson G.A."/>
            <person name="Procaccini G."/>
            <person name="Duarte C.M."/>
            <person name="Schmutz J."/>
            <person name="Reusch T.B.H."/>
            <person name="Van de Peer Y."/>
        </authorList>
    </citation>
    <scope>NUCLEOTIDE SEQUENCE [LARGE SCALE GENOMIC DNA]</scope>
    <source>
        <strain evidence="2">cv. Finnish</strain>
    </source>
</reference>
<dbReference type="PANTHER" id="PTHR15131">
    <property type="entry name" value="SMALL NUCLEAR RNA ACTIVATING COMPLEX, POLYPEPTIDE 1"/>
    <property type="match status" value="1"/>
</dbReference>
<dbReference type="AlphaFoldDB" id="A0A0K9Q0P5"/>
<dbReference type="GO" id="GO:0042796">
    <property type="term" value="P:snRNA transcription by RNA polymerase III"/>
    <property type="evidence" value="ECO:0000318"/>
    <property type="project" value="GO_Central"/>
</dbReference>
<gene>
    <name evidence="1" type="ORF">ZOSMA_136G00300</name>
</gene>
<name>A0A0K9Q0P5_ZOSMR</name>